<dbReference type="AlphaFoldDB" id="A0A928Y695"/>
<organism evidence="3 4">
    <name type="scientific">candidate division WWE3 bacterium</name>
    <dbReference type="NCBI Taxonomy" id="2053526"/>
    <lineage>
        <taxon>Bacteria</taxon>
        <taxon>Katanobacteria</taxon>
    </lineage>
</organism>
<dbReference type="EMBL" id="JABTTY010000001">
    <property type="protein sequence ID" value="MBE7524904.1"/>
    <property type="molecule type" value="Genomic_DNA"/>
</dbReference>
<gene>
    <name evidence="3" type="ORF">HS096_00685</name>
</gene>
<evidence type="ECO:0000256" key="1">
    <source>
        <dbReference type="SAM" id="MobiDB-lite"/>
    </source>
</evidence>
<dbReference type="Proteomes" id="UP000710385">
    <property type="component" value="Unassembled WGS sequence"/>
</dbReference>
<comment type="caution">
    <text evidence="3">The sequence shown here is derived from an EMBL/GenBank/DDBJ whole genome shotgun (WGS) entry which is preliminary data.</text>
</comment>
<feature type="region of interest" description="Disordered" evidence="1">
    <location>
        <begin position="69"/>
        <end position="91"/>
    </location>
</feature>
<keyword evidence="2" id="KW-0812">Transmembrane</keyword>
<keyword evidence="2" id="KW-0472">Membrane</keyword>
<feature type="region of interest" description="Disordered" evidence="1">
    <location>
        <begin position="1"/>
        <end position="21"/>
    </location>
</feature>
<accession>A0A928Y695</accession>
<evidence type="ECO:0000313" key="4">
    <source>
        <dbReference type="Proteomes" id="UP000710385"/>
    </source>
</evidence>
<proteinExistence type="predicted"/>
<protein>
    <submittedName>
        <fullName evidence="3">Uncharacterized protein</fullName>
    </submittedName>
</protein>
<evidence type="ECO:0000313" key="3">
    <source>
        <dbReference type="EMBL" id="MBE7524904.1"/>
    </source>
</evidence>
<evidence type="ECO:0000256" key="2">
    <source>
        <dbReference type="SAM" id="Phobius"/>
    </source>
</evidence>
<sequence length="91" mass="9075">MTSYAHTPAAGTPEPARHSGDRTLTIRLPKLSALPLQTTVLLLLILLAGIQTAELFAIRNAAGRTIAAPAASAGSPAPSSGSGLPSMVGGC</sequence>
<reference evidence="3" key="1">
    <citation type="submission" date="2020-05" db="EMBL/GenBank/DDBJ databases">
        <title>High-Quality Genomes of Partial-Nitritation/Anammox System by Hierarchical Clustering Based Hybrid Assembly.</title>
        <authorList>
            <person name="Liu L."/>
            <person name="Wang Y."/>
            <person name="Che Y."/>
            <person name="Chen Y."/>
            <person name="Xia Y."/>
            <person name="Luo R."/>
            <person name="Cheng S.H."/>
            <person name="Zheng C."/>
            <person name="Zhang T."/>
        </authorList>
    </citation>
    <scope>NUCLEOTIDE SEQUENCE</scope>
    <source>
        <strain evidence="3">H1_PAT1</strain>
    </source>
</reference>
<keyword evidence="2" id="KW-1133">Transmembrane helix</keyword>
<name>A0A928Y695_UNCKA</name>
<feature type="transmembrane region" description="Helical" evidence="2">
    <location>
        <begin position="31"/>
        <end position="50"/>
    </location>
</feature>